<dbReference type="OrthoDB" id="532794at2759"/>
<dbReference type="InterPro" id="IPR004207">
    <property type="entry name" value="Fd_thioredoxin_Rdtase_alpha"/>
</dbReference>
<proteinExistence type="inferred from homology"/>
<accession>A0A835W1Z0</accession>
<dbReference type="InterPro" id="IPR008990">
    <property type="entry name" value="Elect_transpt_acc-like_dom_sf"/>
</dbReference>
<gene>
    <name evidence="7" type="ORF">HXX76_008017</name>
</gene>
<organism evidence="7 8">
    <name type="scientific">Chlamydomonas incerta</name>
    <dbReference type="NCBI Taxonomy" id="51695"/>
    <lineage>
        <taxon>Eukaryota</taxon>
        <taxon>Viridiplantae</taxon>
        <taxon>Chlorophyta</taxon>
        <taxon>core chlorophytes</taxon>
        <taxon>Chlorophyceae</taxon>
        <taxon>CS clade</taxon>
        <taxon>Chlamydomonadales</taxon>
        <taxon>Chlamydomonadaceae</taxon>
        <taxon>Chlamydomonas</taxon>
    </lineage>
</organism>
<sequence length="1088" mass="116559">MAAASMLPPVTEALSLLDVSFVNNEWHGTPATVRRSIQILVDHISVQNVQLQRVEDILAAFGNPSQSGGTVWSKLGQKADLSRVEKLETQLDGLLGECAQLRSAQSAASHAHDDVVSRVELVRDSLGSLEARLGLPYGPDSSTAGLDQAGGRGHGLASPSKLAVAAAGGLVPSLPTGSVMDRLSRLERRADALVEMGNKAEDESAMLMAKLRELEPRIEVQISHLRGDIKQALQLAAASTRLEAEQESSMRVKEAEKRMLTRIHSVESALEGKVAAVSAQAGITINTELDKRVDALYDHVAAQVQRLCSDMDQLSREKIDMSALEHYSQRVSGLFEGVAGNLADEVAALTGALRAEVAAVVKETAAAREQDLELHGRVNSEMQDMRQLAAQVQEAIASMKETLSSTPRVVEETRSLARQAVSDVDQLHKAVAGLNTAMTSTGSALELQSNKLGQLSHKLNGLHHDLASVKDTVYGSAATAAAALEHDGGGAGGLVGGTSLLSKLANLDRAMADITGALSVKADDSLARDLERRVAALTRQQDVTSEGLRSLSATAFKRSDEHASQIQRLTLAVTGNLEERPTTTAVKHMVETAALEVRERCDNALSPLWDAVRILQSGLRDAAGELKAVGASVNNLQQTQSDSRTKLAAERASIMAALRKALDEEVGALRAQLQERLGGVEGDVRQAVEQLDLHAQLQDKLTRLTSAVEEQLAAQVAAWRAGNHQLRSDLNGKVESAAAGLAARVEAVEVTCRQHTQDLQAATEAAAQKPSEATVREVANSLARAAAKQEITRYSEKDDMKWQVWLEQHTRSQEHLVTQGDLTGALEASARQIKSELDSAATTRTDELRRAFSSLRGEVDGRLRATASRVEVAELRIQDLEASVDRCATKKDLEDLSSSSMSQRADRAGLEARVRQLVEEVEDTAAGLSVLRAEAVTRSEMVGELARKVDLATYLAQGSARAAAANAAFPPNLDTMLASRSVQRVSVTRRQALVVKCSGNGSSTGVFHEGQKVKVVASIKVFHAPKHHDGMDLKGMEGTVQKDVTHFKGKTLSATLPYQVQFIVPGESTTDKHMKFSAHLAEDEIAAA</sequence>
<dbReference type="EMBL" id="JAEHOC010000017">
    <property type="protein sequence ID" value="KAG2434293.1"/>
    <property type="molecule type" value="Genomic_DNA"/>
</dbReference>
<evidence type="ECO:0000256" key="3">
    <source>
        <dbReference type="ARBA" id="ARBA00034474"/>
    </source>
</evidence>
<dbReference type="Pfam" id="PF02941">
    <property type="entry name" value="FeThRed_A"/>
    <property type="match status" value="1"/>
</dbReference>
<dbReference type="PANTHER" id="PTHR46937:SF4">
    <property type="entry name" value="FERREDOXIN-THIOREDOXIN REDUCTASE SUBUNIT A1, CHLOROPLASTIC"/>
    <property type="match status" value="1"/>
</dbReference>
<feature type="domain" description="Ferredoxin thioredoxin reductase alpha chain" evidence="6">
    <location>
        <begin position="1010"/>
        <end position="1084"/>
    </location>
</feature>
<dbReference type="GO" id="GO:0015979">
    <property type="term" value="P:photosynthesis"/>
    <property type="evidence" value="ECO:0007669"/>
    <property type="project" value="InterPro"/>
</dbReference>
<dbReference type="PANTHER" id="PTHR46937">
    <property type="entry name" value="FERREDOXIN-THIOREDOXIN REDUCTASE, VARIABLE CHAIN"/>
    <property type="match status" value="1"/>
</dbReference>
<evidence type="ECO:0000256" key="5">
    <source>
        <dbReference type="SAM" id="Coils"/>
    </source>
</evidence>
<comment type="subunit">
    <text evidence="2">Heterodimer of subunit A (variable subunit) and subunit B (catalytic subunit). Heterodimeric FTR forms a complex with ferredoxin and thioredoxin.</text>
</comment>
<name>A0A835W1Z0_CHLIN</name>
<dbReference type="Gene3D" id="2.30.30.50">
    <property type="match status" value="1"/>
</dbReference>
<comment type="similarity">
    <text evidence="4">Belongs to the ferredoxin thioredoxin reductase alpha subunit family.</text>
</comment>
<dbReference type="Proteomes" id="UP000650467">
    <property type="component" value="Unassembled WGS sequence"/>
</dbReference>
<dbReference type="SUPFAM" id="SSF50090">
    <property type="entry name" value="Electron transport accessory proteins"/>
    <property type="match status" value="1"/>
</dbReference>
<dbReference type="GO" id="GO:0016491">
    <property type="term" value="F:oxidoreductase activity"/>
    <property type="evidence" value="ECO:0007669"/>
    <property type="project" value="UniProtKB-KW"/>
</dbReference>
<keyword evidence="1" id="KW-0560">Oxidoreductase</keyword>
<dbReference type="InterPro" id="IPR044166">
    <property type="entry name" value="FTRV"/>
</dbReference>
<evidence type="ECO:0000256" key="2">
    <source>
        <dbReference type="ARBA" id="ARBA00026011"/>
    </source>
</evidence>
<keyword evidence="8" id="KW-1185">Reference proteome</keyword>
<evidence type="ECO:0000256" key="1">
    <source>
        <dbReference type="ARBA" id="ARBA00023002"/>
    </source>
</evidence>
<evidence type="ECO:0000259" key="6">
    <source>
        <dbReference type="Pfam" id="PF02941"/>
    </source>
</evidence>
<reference evidence="7" key="1">
    <citation type="journal article" date="2020" name="bioRxiv">
        <title>Comparative genomics of Chlamydomonas.</title>
        <authorList>
            <person name="Craig R.J."/>
            <person name="Hasan A.R."/>
            <person name="Ness R.W."/>
            <person name="Keightley P.D."/>
        </authorList>
    </citation>
    <scope>NUCLEOTIDE SEQUENCE</scope>
    <source>
        <strain evidence="7">SAG 7.73</strain>
    </source>
</reference>
<keyword evidence="5" id="KW-0175">Coiled coil</keyword>
<protein>
    <recommendedName>
        <fullName evidence="6">Ferredoxin thioredoxin reductase alpha chain domain-containing protein</fullName>
    </recommendedName>
</protein>
<dbReference type="AlphaFoldDB" id="A0A835W1Z0"/>
<evidence type="ECO:0000313" key="8">
    <source>
        <dbReference type="Proteomes" id="UP000650467"/>
    </source>
</evidence>
<comment type="function">
    <text evidence="3">Variable subunit of the ferredoxin-thioredoxin reductase (FTR), which catalyzes the two-electron reduction of thioredoxins by the electrons provided by reduced ferredoxin.</text>
</comment>
<evidence type="ECO:0000256" key="4">
    <source>
        <dbReference type="ARBA" id="ARBA00034490"/>
    </source>
</evidence>
<feature type="coiled-coil region" evidence="5">
    <location>
        <begin position="863"/>
        <end position="890"/>
    </location>
</feature>
<evidence type="ECO:0000313" key="7">
    <source>
        <dbReference type="EMBL" id="KAG2434293.1"/>
    </source>
</evidence>
<comment type="caution">
    <text evidence="7">The sequence shown here is derived from an EMBL/GenBank/DDBJ whole genome shotgun (WGS) entry which is preliminary data.</text>
</comment>